<keyword evidence="2" id="KW-1185">Reference proteome</keyword>
<accession>A0ABV8CMS5</accession>
<dbReference type="Proteomes" id="UP001595692">
    <property type="component" value="Unassembled WGS sequence"/>
</dbReference>
<evidence type="ECO:0000313" key="1">
    <source>
        <dbReference type="EMBL" id="MFC3913500.1"/>
    </source>
</evidence>
<sequence>MDIRRCELMPTRPCNYGLALQDDSVFADFGLSEKGSLYLVRISYDGYGCCEPKAAITEMDDEKSKLLISAIERNDFQSVEIQEIVSGYFREHKHELWEDALLEHKLI</sequence>
<gene>
    <name evidence="1" type="ORF">ACFOSS_08485</name>
</gene>
<dbReference type="EMBL" id="JBHSAF010000007">
    <property type="protein sequence ID" value="MFC3913500.1"/>
    <property type="molecule type" value="Genomic_DNA"/>
</dbReference>
<reference evidence="2" key="1">
    <citation type="journal article" date="2019" name="Int. J. Syst. Evol. Microbiol.">
        <title>The Global Catalogue of Microorganisms (GCM) 10K type strain sequencing project: providing services to taxonomists for standard genome sequencing and annotation.</title>
        <authorList>
            <consortium name="The Broad Institute Genomics Platform"/>
            <consortium name="The Broad Institute Genome Sequencing Center for Infectious Disease"/>
            <person name="Wu L."/>
            <person name="Ma J."/>
        </authorList>
    </citation>
    <scope>NUCLEOTIDE SEQUENCE [LARGE SCALE GENOMIC DNA]</scope>
    <source>
        <strain evidence="2">CCUG 54939</strain>
    </source>
</reference>
<proteinExistence type="predicted"/>
<comment type="caution">
    <text evidence="1">The sequence shown here is derived from an EMBL/GenBank/DDBJ whole genome shotgun (WGS) entry which is preliminary data.</text>
</comment>
<organism evidence="1 2">
    <name type="scientific">Pseudaeromonas sharmana</name>
    <dbReference type="NCBI Taxonomy" id="328412"/>
    <lineage>
        <taxon>Bacteria</taxon>
        <taxon>Pseudomonadati</taxon>
        <taxon>Pseudomonadota</taxon>
        <taxon>Gammaproteobacteria</taxon>
        <taxon>Aeromonadales</taxon>
        <taxon>Aeromonadaceae</taxon>
        <taxon>Pseudaeromonas</taxon>
    </lineage>
</organism>
<protein>
    <submittedName>
        <fullName evidence="1">Uncharacterized protein</fullName>
    </submittedName>
</protein>
<evidence type="ECO:0000313" key="2">
    <source>
        <dbReference type="Proteomes" id="UP001595692"/>
    </source>
</evidence>
<name>A0ABV8CMS5_9GAMM</name>
<dbReference type="RefSeq" id="WP_377151871.1">
    <property type="nucleotide sequence ID" value="NZ_JBHSAF010000007.1"/>
</dbReference>